<accession>A0A502E1J7</accession>
<comment type="cofactor">
    <cofactor evidence="1">
        <name>Fe(2+)</name>
        <dbReference type="ChEBI" id="CHEBI:29033"/>
    </cofactor>
</comment>
<dbReference type="Pfam" id="PF05721">
    <property type="entry name" value="PhyH"/>
    <property type="match status" value="1"/>
</dbReference>
<evidence type="ECO:0000256" key="1">
    <source>
        <dbReference type="ARBA" id="ARBA00001954"/>
    </source>
</evidence>
<dbReference type="PANTHER" id="PTHR20883:SF48">
    <property type="entry name" value="ECTOINE DIOXYGENASE"/>
    <property type="match status" value="1"/>
</dbReference>
<gene>
    <name evidence="2" type="ORF">EAH82_02760</name>
</gene>
<dbReference type="AlphaFoldDB" id="A0A502E1J7"/>
<dbReference type="Gene3D" id="2.60.120.620">
    <property type="entry name" value="q2cbj1_9rhob like domain"/>
    <property type="match status" value="1"/>
</dbReference>
<keyword evidence="2" id="KW-0560">Oxidoreductase</keyword>
<dbReference type="GO" id="GO:0016706">
    <property type="term" value="F:2-oxoglutarate-dependent dioxygenase activity"/>
    <property type="evidence" value="ECO:0007669"/>
    <property type="project" value="UniProtKB-ARBA"/>
</dbReference>
<dbReference type="InterPro" id="IPR008775">
    <property type="entry name" value="Phytyl_CoA_dOase-like"/>
</dbReference>
<dbReference type="GO" id="GO:0005506">
    <property type="term" value="F:iron ion binding"/>
    <property type="evidence" value="ECO:0007669"/>
    <property type="project" value="UniProtKB-ARBA"/>
</dbReference>
<comment type="caution">
    <text evidence="2">The sequence shown here is derived from an EMBL/GenBank/DDBJ whole genome shotgun (WGS) entry which is preliminary data.</text>
</comment>
<dbReference type="SUPFAM" id="SSF51197">
    <property type="entry name" value="Clavaminate synthase-like"/>
    <property type="match status" value="1"/>
</dbReference>
<dbReference type="EMBL" id="RCZI01000001">
    <property type="protein sequence ID" value="TPG30426.1"/>
    <property type="molecule type" value="Genomic_DNA"/>
</dbReference>
<protein>
    <submittedName>
        <fullName evidence="2">Phytanoyl-CoA dioxygenase family protein</fullName>
    </submittedName>
</protein>
<dbReference type="OrthoDB" id="9791262at2"/>
<evidence type="ECO:0000313" key="3">
    <source>
        <dbReference type="Proteomes" id="UP000319212"/>
    </source>
</evidence>
<name>A0A502E1J7_9BURK</name>
<reference evidence="2 3" key="1">
    <citation type="journal article" date="2019" name="Environ. Microbiol.">
        <title>Species interactions and distinct microbial communities in high Arctic permafrost affected cryosols are associated with the CH4 and CO2 gas fluxes.</title>
        <authorList>
            <person name="Altshuler I."/>
            <person name="Hamel J."/>
            <person name="Turney S."/>
            <person name="Magnuson E."/>
            <person name="Levesque R."/>
            <person name="Greer C."/>
            <person name="Whyte L.G."/>
        </authorList>
    </citation>
    <scope>NUCLEOTIDE SEQUENCE [LARGE SCALE GENOMIC DNA]</scope>
    <source>
        <strain evidence="2 3">S06.C</strain>
    </source>
</reference>
<dbReference type="PANTHER" id="PTHR20883">
    <property type="entry name" value="PHYTANOYL-COA DIOXYGENASE DOMAIN CONTAINING 1"/>
    <property type="match status" value="1"/>
</dbReference>
<keyword evidence="2" id="KW-0223">Dioxygenase</keyword>
<proteinExistence type="predicted"/>
<evidence type="ECO:0000313" key="2">
    <source>
        <dbReference type="EMBL" id="TPG30426.1"/>
    </source>
</evidence>
<sequence>MVLELQTPRGLPVFVPETDDEDPSPKFDVNDIKGFRRYYEENGYAVVRGLFTPTQCDGLRELWDREVKPHRGFMYRQATAKVERHITNAQGWIMNPILNPQSVDPHHFPDFRAYATKEILAEARLNAVFTGLLQDTPKIVQAIYFEGNSATWEHQDSYYLDSETVGEMAAGWIALEDISARAGRFFICPGSHKIELDAHAVHNSIAENHERYIVSVVRRIQAAGLTIRAPKLNQGDVLFWNAWTIHGSLDTQDAAKSRSSMTCHAIPKGKRFLQMQSRTLDLVTVQVKNTHIYRPKDLQRWRNKAIFFVESHLPRLFYWVKKRAIIYVLKHKSV</sequence>
<dbReference type="Proteomes" id="UP000319212">
    <property type="component" value="Unassembled WGS sequence"/>
</dbReference>
<organism evidence="2 3">
    <name type="scientific">Variovorax guangxiensis</name>
    <dbReference type="NCBI Taxonomy" id="1775474"/>
    <lineage>
        <taxon>Bacteria</taxon>
        <taxon>Pseudomonadati</taxon>
        <taxon>Pseudomonadota</taxon>
        <taxon>Betaproteobacteria</taxon>
        <taxon>Burkholderiales</taxon>
        <taxon>Comamonadaceae</taxon>
        <taxon>Variovorax</taxon>
    </lineage>
</organism>